<dbReference type="Proteomes" id="UP001330812">
    <property type="component" value="Chromosome"/>
</dbReference>
<dbReference type="InterPro" id="IPR000795">
    <property type="entry name" value="T_Tr_GTP-bd_dom"/>
</dbReference>
<dbReference type="InterPro" id="IPR005225">
    <property type="entry name" value="Small_GTP-bd"/>
</dbReference>
<dbReference type="InterPro" id="IPR014721">
    <property type="entry name" value="Ribsml_uS5_D2-typ_fold_subgr"/>
</dbReference>
<dbReference type="EMBL" id="CP142149">
    <property type="protein sequence ID" value="WSE29423.1"/>
    <property type="molecule type" value="Genomic_DNA"/>
</dbReference>
<dbReference type="PROSITE" id="PS51722">
    <property type="entry name" value="G_TR_2"/>
    <property type="match status" value="1"/>
</dbReference>
<dbReference type="InterPro" id="IPR009000">
    <property type="entry name" value="Transl_B-barrel_sf"/>
</dbReference>
<dbReference type="Pfam" id="PF03764">
    <property type="entry name" value="EFG_IV"/>
    <property type="match status" value="1"/>
</dbReference>
<keyword evidence="6" id="KW-1185">Reference proteome</keyword>
<feature type="domain" description="Tr-type G" evidence="4">
    <location>
        <begin position="5"/>
        <end position="246"/>
    </location>
</feature>
<dbReference type="SMART" id="SM00889">
    <property type="entry name" value="EFG_IV"/>
    <property type="match status" value="1"/>
</dbReference>
<protein>
    <submittedName>
        <fullName evidence="5">Translation factor GTPase family protein</fullName>
    </submittedName>
</protein>
<dbReference type="InterPro" id="IPR020568">
    <property type="entry name" value="Ribosomal_Su5_D2-typ_SF"/>
</dbReference>
<dbReference type="PANTHER" id="PTHR43261">
    <property type="entry name" value="TRANSLATION ELONGATION FACTOR G-RELATED"/>
    <property type="match status" value="1"/>
</dbReference>
<dbReference type="InterPro" id="IPR027417">
    <property type="entry name" value="P-loop_NTPase"/>
</dbReference>
<dbReference type="InterPro" id="IPR031157">
    <property type="entry name" value="G_TR_CS"/>
</dbReference>
<dbReference type="SUPFAM" id="SSF54980">
    <property type="entry name" value="EF-G C-terminal domain-like"/>
    <property type="match status" value="2"/>
</dbReference>
<dbReference type="Gene3D" id="3.30.70.870">
    <property type="entry name" value="Elongation Factor G (Translational Gtpase), domain 3"/>
    <property type="match status" value="1"/>
</dbReference>
<proteinExistence type="predicted"/>
<keyword evidence="2" id="KW-0648">Protein biosynthesis</keyword>
<dbReference type="Gene3D" id="2.40.30.10">
    <property type="entry name" value="Translation factors"/>
    <property type="match status" value="1"/>
</dbReference>
<sequence length="620" mass="66366">MTSHLKTLTLGILAHVDAGKTSLTERLLFETGVIGHLGSVDSGDTQTDSLALERRRGITIKSAVVAVTTGEHRLTLVDTPGHSDFIAEVERALGVLDGAVLVVSAVDGVQAQTRVLMRTLTRLGIPVLVFVNKIDRPGAQETTLLEALRTRLSPRCVALDTVTGLGTPQAKPVPLPPGEELAEALADDDEFLASYVEGREPDHHAALVRQVARGAMHPVVFGSAITGSGVAALVDRVRALFPARERTDAGDLGATVFKIERGRAGEKIAYVRVHTGSLSPRQPVPFHRRETDGTVTELTGRASAVRVYEHGATPVDATACAGDVARVWGLKDVRIGDHLGLGGAAVAPGFFAPPSLETVVRPADPDDAVALYAALDRLSEQDPLISIRRHDREVSVRLYGEVQKEVIRSTLADDFGLAAEFEESRILLVERLVKTGHAIGLRVPEERVFFFATVGLRVEPGPPASGVAYRLEVELGSLPLAFHKAVEETVREQLRHRPRPVIDCVVTLTDAAFFPPLSTASDFRGMTALALDDALRDAGTRVHEPVHSFEVEAPAAAVSGVLRKLVELRAVPSEPAVTATACTVTGLIPAASVHEFEQALPALSQGEGVFFSEFAEYRPR</sequence>
<dbReference type="InterPro" id="IPR035647">
    <property type="entry name" value="EFG_III/V"/>
</dbReference>
<reference evidence="5 6" key="1">
    <citation type="journal article" date="2015" name="Int. J. Syst. Evol. Microbiol.">
        <title>Amycolatopsis rhabdoformis sp. nov., an actinomycete isolated from a tropical forest soil.</title>
        <authorList>
            <person name="Souza W.R."/>
            <person name="Silva R.E."/>
            <person name="Goodfellow M."/>
            <person name="Busarakam K."/>
            <person name="Figueiro F.S."/>
            <person name="Ferreira D."/>
            <person name="Rodrigues-Filho E."/>
            <person name="Moraes L.A.B."/>
            <person name="Zucchi T.D."/>
        </authorList>
    </citation>
    <scope>NUCLEOTIDE SEQUENCE [LARGE SCALE GENOMIC DNA]</scope>
    <source>
        <strain evidence="5 6">NCIMB 14900</strain>
    </source>
</reference>
<dbReference type="Pfam" id="PF00009">
    <property type="entry name" value="GTP_EFTU"/>
    <property type="match status" value="1"/>
</dbReference>
<dbReference type="PRINTS" id="PR00315">
    <property type="entry name" value="ELONGATNFCT"/>
</dbReference>
<dbReference type="RefSeq" id="WP_326568386.1">
    <property type="nucleotide sequence ID" value="NZ_CP142149.1"/>
</dbReference>
<dbReference type="NCBIfam" id="TIGR00231">
    <property type="entry name" value="small_GTP"/>
    <property type="match status" value="1"/>
</dbReference>
<evidence type="ECO:0000313" key="5">
    <source>
        <dbReference type="EMBL" id="WSE29423.1"/>
    </source>
</evidence>
<evidence type="ECO:0000259" key="4">
    <source>
        <dbReference type="PROSITE" id="PS51722"/>
    </source>
</evidence>
<dbReference type="SUPFAM" id="SSF52540">
    <property type="entry name" value="P-loop containing nucleoside triphosphate hydrolases"/>
    <property type="match status" value="1"/>
</dbReference>
<name>A0ABZ1I7B8_9PSEU</name>
<dbReference type="Pfam" id="PF00679">
    <property type="entry name" value="EFG_C"/>
    <property type="match status" value="1"/>
</dbReference>
<dbReference type="PRINTS" id="PR01037">
    <property type="entry name" value="TCRTETOQM"/>
</dbReference>
<keyword evidence="1" id="KW-0547">Nucleotide-binding</keyword>
<evidence type="ECO:0000256" key="2">
    <source>
        <dbReference type="ARBA" id="ARBA00022917"/>
    </source>
</evidence>
<evidence type="ECO:0000256" key="1">
    <source>
        <dbReference type="ARBA" id="ARBA00022741"/>
    </source>
</evidence>
<gene>
    <name evidence="5" type="ORF">VSH64_42580</name>
</gene>
<keyword evidence="3" id="KW-0342">GTP-binding</keyword>
<dbReference type="PANTHER" id="PTHR43261:SF1">
    <property type="entry name" value="RIBOSOME-RELEASING FACTOR 2, MITOCHONDRIAL"/>
    <property type="match status" value="1"/>
</dbReference>
<dbReference type="PROSITE" id="PS00301">
    <property type="entry name" value="G_TR_1"/>
    <property type="match status" value="1"/>
</dbReference>
<dbReference type="Gene3D" id="3.40.50.300">
    <property type="entry name" value="P-loop containing nucleotide triphosphate hydrolases"/>
    <property type="match status" value="1"/>
</dbReference>
<accession>A0ABZ1I7B8</accession>
<dbReference type="Gene3D" id="3.30.230.10">
    <property type="match status" value="1"/>
</dbReference>
<evidence type="ECO:0000313" key="6">
    <source>
        <dbReference type="Proteomes" id="UP001330812"/>
    </source>
</evidence>
<dbReference type="InterPro" id="IPR000640">
    <property type="entry name" value="EFG_V-like"/>
</dbReference>
<organism evidence="5 6">
    <name type="scientific">Amycolatopsis rhabdoformis</name>
    <dbReference type="NCBI Taxonomy" id="1448059"/>
    <lineage>
        <taxon>Bacteria</taxon>
        <taxon>Bacillati</taxon>
        <taxon>Actinomycetota</taxon>
        <taxon>Actinomycetes</taxon>
        <taxon>Pseudonocardiales</taxon>
        <taxon>Pseudonocardiaceae</taxon>
        <taxon>Amycolatopsis</taxon>
    </lineage>
</organism>
<dbReference type="SUPFAM" id="SSF54211">
    <property type="entry name" value="Ribosomal protein S5 domain 2-like"/>
    <property type="match status" value="1"/>
</dbReference>
<evidence type="ECO:0000256" key="3">
    <source>
        <dbReference type="ARBA" id="ARBA00023134"/>
    </source>
</evidence>
<dbReference type="SUPFAM" id="SSF50447">
    <property type="entry name" value="Translation proteins"/>
    <property type="match status" value="1"/>
</dbReference>
<dbReference type="InterPro" id="IPR005517">
    <property type="entry name" value="Transl_elong_EFG/EF2_IV"/>
</dbReference>